<feature type="domain" description="NAD-dependent epimerase/dehydratase" evidence="2">
    <location>
        <begin position="7"/>
        <end position="239"/>
    </location>
</feature>
<accession>A0A1G2MDB4</accession>
<dbReference type="InterPro" id="IPR001509">
    <property type="entry name" value="Epimerase_deHydtase"/>
</dbReference>
<dbReference type="EMBL" id="MHRJ01000052">
    <property type="protein sequence ID" value="OHA21119.1"/>
    <property type="molecule type" value="Genomic_DNA"/>
</dbReference>
<dbReference type="PANTHER" id="PTHR43000">
    <property type="entry name" value="DTDP-D-GLUCOSE 4,6-DEHYDRATASE-RELATED"/>
    <property type="match status" value="1"/>
</dbReference>
<dbReference type="PRINTS" id="PR01713">
    <property type="entry name" value="NUCEPIMERASE"/>
</dbReference>
<comment type="similarity">
    <text evidence="1">Belongs to the NAD(P)-dependent epimerase/dehydratase family.</text>
</comment>
<comment type="caution">
    <text evidence="3">The sequence shown here is derived from an EMBL/GenBank/DDBJ whole genome shotgun (WGS) entry which is preliminary data.</text>
</comment>
<evidence type="ECO:0000256" key="1">
    <source>
        <dbReference type="ARBA" id="ARBA00007637"/>
    </source>
</evidence>
<evidence type="ECO:0000313" key="4">
    <source>
        <dbReference type="Proteomes" id="UP000176493"/>
    </source>
</evidence>
<dbReference type="Proteomes" id="UP000176493">
    <property type="component" value="Unassembled WGS sequence"/>
</dbReference>
<evidence type="ECO:0000313" key="3">
    <source>
        <dbReference type="EMBL" id="OHA21119.1"/>
    </source>
</evidence>
<reference evidence="3 4" key="1">
    <citation type="journal article" date="2016" name="Nat. Commun.">
        <title>Thousands of microbial genomes shed light on interconnected biogeochemical processes in an aquifer system.</title>
        <authorList>
            <person name="Anantharaman K."/>
            <person name="Brown C.T."/>
            <person name="Hug L.A."/>
            <person name="Sharon I."/>
            <person name="Castelle C.J."/>
            <person name="Probst A.J."/>
            <person name="Thomas B.C."/>
            <person name="Singh A."/>
            <person name="Wilkins M.J."/>
            <person name="Karaoz U."/>
            <person name="Brodie E.L."/>
            <person name="Williams K.H."/>
            <person name="Hubbard S.S."/>
            <person name="Banfield J.F."/>
        </authorList>
    </citation>
    <scope>NUCLEOTIDE SEQUENCE [LARGE SCALE GENOMIC DNA]</scope>
</reference>
<name>A0A1G2MDB4_9BACT</name>
<dbReference type="SUPFAM" id="SSF51735">
    <property type="entry name" value="NAD(P)-binding Rossmann-fold domains"/>
    <property type="match status" value="1"/>
</dbReference>
<dbReference type="Gene3D" id="3.40.50.720">
    <property type="entry name" value="NAD(P)-binding Rossmann-like Domain"/>
    <property type="match status" value="1"/>
</dbReference>
<dbReference type="Pfam" id="PF01370">
    <property type="entry name" value="Epimerase"/>
    <property type="match status" value="1"/>
</dbReference>
<organism evidence="3 4">
    <name type="scientific">Candidatus Taylorbacteria bacterium RIFCSPHIGHO2_02_49_25</name>
    <dbReference type="NCBI Taxonomy" id="1802305"/>
    <lineage>
        <taxon>Bacteria</taxon>
        <taxon>Candidatus Tayloriibacteriota</taxon>
    </lineage>
</organism>
<sequence length="313" mass="34903">MPIKKKVLVTGGAGFIGSNLVRMLCDAGYAVLVLDDLSSGFRRLVDARAEFLEGSIADGAMLPKALSSVEAVFHLAATSTITYSMKNPRVYFENNFMGGIYLLEAMRKTGVKKIVYASSAASYDGKKRTPIAESDPLGPINPYGASKLAFEHAMSAYSHSFGMEGTALRFFNVYGPGDEQPDTTRAIPMWLKAALAKKPVPYYWKGKQKRDYIFVEDVARAMMLAEEKGRDGFRVYNIGSGKGMWMIDILKKIEKLLGYQLVLKDLGERHGDPKYAIADTRKIQKEIGWKPEVNLEEGLRQTIDYYRQHLGKL</sequence>
<gene>
    <name evidence="3" type="ORF">A2W52_01765</name>
</gene>
<evidence type="ECO:0000259" key="2">
    <source>
        <dbReference type="Pfam" id="PF01370"/>
    </source>
</evidence>
<protein>
    <recommendedName>
        <fullName evidence="2">NAD-dependent epimerase/dehydratase domain-containing protein</fullName>
    </recommendedName>
</protein>
<proteinExistence type="inferred from homology"/>
<dbReference type="Gene3D" id="3.90.25.10">
    <property type="entry name" value="UDP-galactose 4-epimerase, domain 1"/>
    <property type="match status" value="1"/>
</dbReference>
<dbReference type="AlphaFoldDB" id="A0A1G2MDB4"/>
<dbReference type="InterPro" id="IPR036291">
    <property type="entry name" value="NAD(P)-bd_dom_sf"/>
</dbReference>